<dbReference type="EMBL" id="JACGWJ010000015">
    <property type="protein sequence ID" value="KAL0366236.1"/>
    <property type="molecule type" value="Genomic_DNA"/>
</dbReference>
<evidence type="ECO:0000313" key="8">
    <source>
        <dbReference type="EMBL" id="KAL0366236.1"/>
    </source>
</evidence>
<dbReference type="GO" id="GO:0003677">
    <property type="term" value="F:DNA binding"/>
    <property type="evidence" value="ECO:0007669"/>
    <property type="project" value="UniProtKB-KW"/>
</dbReference>
<dbReference type="AlphaFoldDB" id="A0AAW2QF10"/>
<reference evidence="8" key="2">
    <citation type="journal article" date="2024" name="Plant">
        <title>Genomic evolution and insights into agronomic trait innovations of Sesamum species.</title>
        <authorList>
            <person name="Miao H."/>
            <person name="Wang L."/>
            <person name="Qu L."/>
            <person name="Liu H."/>
            <person name="Sun Y."/>
            <person name="Le M."/>
            <person name="Wang Q."/>
            <person name="Wei S."/>
            <person name="Zheng Y."/>
            <person name="Lin W."/>
            <person name="Duan Y."/>
            <person name="Cao H."/>
            <person name="Xiong S."/>
            <person name="Wang X."/>
            <person name="Wei L."/>
            <person name="Li C."/>
            <person name="Ma Q."/>
            <person name="Ju M."/>
            <person name="Zhao R."/>
            <person name="Li G."/>
            <person name="Mu C."/>
            <person name="Tian Q."/>
            <person name="Mei H."/>
            <person name="Zhang T."/>
            <person name="Gao T."/>
            <person name="Zhang H."/>
        </authorList>
    </citation>
    <scope>NUCLEOTIDE SEQUENCE</scope>
    <source>
        <strain evidence="8">G02</strain>
    </source>
</reference>
<dbReference type="GO" id="GO:0005634">
    <property type="term" value="C:nucleus"/>
    <property type="evidence" value="ECO:0007669"/>
    <property type="project" value="UniProtKB-SubCell"/>
</dbReference>
<comment type="caution">
    <text evidence="8">The sequence shown here is derived from an EMBL/GenBank/DDBJ whole genome shotgun (WGS) entry which is preliminary data.</text>
</comment>
<keyword evidence="5" id="KW-0539">Nucleus</keyword>
<proteinExistence type="predicted"/>
<dbReference type="PROSITE" id="PS50888">
    <property type="entry name" value="BHLH"/>
    <property type="match status" value="1"/>
</dbReference>
<evidence type="ECO:0000256" key="1">
    <source>
        <dbReference type="ARBA" id="ARBA00004123"/>
    </source>
</evidence>
<accession>A0AAW2QF10</accession>
<dbReference type="InterPro" id="IPR011598">
    <property type="entry name" value="bHLH_dom"/>
</dbReference>
<dbReference type="PANTHER" id="PTHR45855:SF6">
    <property type="entry name" value="TRANSCRIPTION FACTOR ALC"/>
    <property type="match status" value="1"/>
</dbReference>
<protein>
    <submittedName>
        <fullName evidence="8">Transcription factor SPATULA</fullName>
    </submittedName>
</protein>
<evidence type="ECO:0000256" key="3">
    <source>
        <dbReference type="ARBA" id="ARBA00023125"/>
    </source>
</evidence>
<dbReference type="SMART" id="SM00353">
    <property type="entry name" value="HLH"/>
    <property type="match status" value="1"/>
</dbReference>
<keyword evidence="2" id="KW-0805">Transcription regulation</keyword>
<dbReference type="FunFam" id="4.10.280.10:FF:000004">
    <property type="entry name" value="Basic helix-loop-helix transcription factor"/>
    <property type="match status" value="1"/>
</dbReference>
<sequence length="455" mass="49599">MADPYGSSESEDMSSFLQVLLHNSSSSATTTDSAASAAASGLFCGGGAPASVAECSSSVNFSDPRSFFAKDNDRINPSTRVRNLVSSCEEEASENPVNPAPGRSSKRTRAAEVHNLSEKRRRSRINEKLKALQSLIPNSNKTDKASMLDEAIEYLKQLQLQVQMLTMRNGLSLHPGYTLGSLPSVLVPPAGLELDEGIVFPNANRGTDTLPRDDSVFVQTSMENINHSSSSQSMLVPSMANSTNPGILPSVVPSMQHHYGQLNHLASSKIHVQLKPKAYGVQAQGSEPKLPKALLTPIKRGIHLSKRRDILQIPSKSKSKELSTTTKLCIYKALIQYFKVDAITFLKSEGDYTSDSRTSFGPRIHIRREESVGPSLPLIPSFYVRNQDTHSKRSMAPKRNQVAMNEKNVINSTAVGQSSTGGKIVNTTPSDGSKLGEPHRGQLEVYTFCHSPRHW</sequence>
<feature type="compositionally biased region" description="Basic and acidic residues" evidence="6">
    <location>
        <begin position="109"/>
        <end position="122"/>
    </location>
</feature>
<dbReference type="Gene3D" id="4.10.280.10">
    <property type="entry name" value="Helix-loop-helix DNA-binding domain"/>
    <property type="match status" value="1"/>
</dbReference>
<comment type="subcellular location">
    <subcellularLocation>
        <location evidence="1">Nucleus</location>
    </subcellularLocation>
</comment>
<dbReference type="PANTHER" id="PTHR45855">
    <property type="entry name" value="TRANSCRIPTION FACTOR PIF1-RELATED"/>
    <property type="match status" value="1"/>
</dbReference>
<feature type="region of interest" description="Disordered" evidence="6">
    <location>
        <begin position="86"/>
        <end position="122"/>
    </location>
</feature>
<evidence type="ECO:0000259" key="7">
    <source>
        <dbReference type="PROSITE" id="PS50888"/>
    </source>
</evidence>
<gene>
    <name evidence="8" type="ORF">Sradi_3513700</name>
</gene>
<dbReference type="Pfam" id="PF00010">
    <property type="entry name" value="HLH"/>
    <property type="match status" value="1"/>
</dbReference>
<evidence type="ECO:0000256" key="6">
    <source>
        <dbReference type="SAM" id="MobiDB-lite"/>
    </source>
</evidence>
<evidence type="ECO:0000256" key="5">
    <source>
        <dbReference type="ARBA" id="ARBA00023242"/>
    </source>
</evidence>
<dbReference type="GO" id="GO:0046983">
    <property type="term" value="F:protein dimerization activity"/>
    <property type="evidence" value="ECO:0007669"/>
    <property type="project" value="InterPro"/>
</dbReference>
<organism evidence="8">
    <name type="scientific">Sesamum radiatum</name>
    <name type="common">Black benniseed</name>
    <dbReference type="NCBI Taxonomy" id="300843"/>
    <lineage>
        <taxon>Eukaryota</taxon>
        <taxon>Viridiplantae</taxon>
        <taxon>Streptophyta</taxon>
        <taxon>Embryophyta</taxon>
        <taxon>Tracheophyta</taxon>
        <taxon>Spermatophyta</taxon>
        <taxon>Magnoliopsida</taxon>
        <taxon>eudicotyledons</taxon>
        <taxon>Gunneridae</taxon>
        <taxon>Pentapetalae</taxon>
        <taxon>asterids</taxon>
        <taxon>lamiids</taxon>
        <taxon>Lamiales</taxon>
        <taxon>Pedaliaceae</taxon>
        <taxon>Sesamum</taxon>
    </lineage>
</organism>
<dbReference type="InterPro" id="IPR047265">
    <property type="entry name" value="PIF1-like_bHLH"/>
</dbReference>
<evidence type="ECO:0000256" key="2">
    <source>
        <dbReference type="ARBA" id="ARBA00023015"/>
    </source>
</evidence>
<keyword evidence="3" id="KW-0238">DNA-binding</keyword>
<reference evidence="8" key="1">
    <citation type="submission" date="2020-06" db="EMBL/GenBank/DDBJ databases">
        <authorList>
            <person name="Li T."/>
            <person name="Hu X."/>
            <person name="Zhang T."/>
            <person name="Song X."/>
            <person name="Zhang H."/>
            <person name="Dai N."/>
            <person name="Sheng W."/>
            <person name="Hou X."/>
            <person name="Wei L."/>
        </authorList>
    </citation>
    <scope>NUCLEOTIDE SEQUENCE</scope>
    <source>
        <strain evidence="8">G02</strain>
        <tissue evidence="8">Leaf</tissue>
    </source>
</reference>
<dbReference type="SUPFAM" id="SSF47459">
    <property type="entry name" value="HLH, helix-loop-helix DNA-binding domain"/>
    <property type="match status" value="1"/>
</dbReference>
<dbReference type="CDD" id="cd11445">
    <property type="entry name" value="bHLH_AtPIF_like"/>
    <property type="match status" value="1"/>
</dbReference>
<name>A0AAW2QF10_SESRA</name>
<dbReference type="InterPro" id="IPR036638">
    <property type="entry name" value="HLH_DNA-bd_sf"/>
</dbReference>
<feature type="domain" description="BHLH" evidence="7">
    <location>
        <begin position="109"/>
        <end position="158"/>
    </location>
</feature>
<keyword evidence="4" id="KW-0804">Transcription</keyword>
<dbReference type="InterPro" id="IPR031066">
    <property type="entry name" value="bHLH_ALC-like_plant"/>
</dbReference>
<evidence type="ECO:0000256" key="4">
    <source>
        <dbReference type="ARBA" id="ARBA00023163"/>
    </source>
</evidence>